<proteinExistence type="predicted"/>
<accession>A0A2V2BRZ6</accession>
<organism evidence="1 2">
    <name type="scientific">Pantoea allii</name>
    <dbReference type="NCBI Taxonomy" id="574096"/>
    <lineage>
        <taxon>Bacteria</taxon>
        <taxon>Pseudomonadati</taxon>
        <taxon>Pseudomonadota</taxon>
        <taxon>Gammaproteobacteria</taxon>
        <taxon>Enterobacterales</taxon>
        <taxon>Erwiniaceae</taxon>
        <taxon>Pantoea</taxon>
    </lineage>
</organism>
<name>A0A2V2BRZ6_9GAMM</name>
<protein>
    <submittedName>
        <fullName evidence="1">Uncharacterized protein</fullName>
    </submittedName>
</protein>
<evidence type="ECO:0000313" key="1">
    <source>
        <dbReference type="EMBL" id="PWL00372.1"/>
    </source>
</evidence>
<gene>
    <name evidence="1" type="ORF">C7431_101178</name>
</gene>
<comment type="caution">
    <text evidence="1">The sequence shown here is derived from an EMBL/GenBank/DDBJ whole genome shotgun (WGS) entry which is preliminary data.</text>
</comment>
<reference evidence="1 2" key="1">
    <citation type="submission" date="2018-05" db="EMBL/GenBank/DDBJ databases">
        <title>Genomic Encyclopedia of Type Strains, Phase IV (KMG-V): Genome sequencing to study the core and pangenomes of soil and plant-associated prokaryotes.</title>
        <authorList>
            <person name="Whitman W."/>
        </authorList>
    </citation>
    <scope>NUCLEOTIDE SEQUENCE [LARGE SCALE GENOMIC DNA]</scope>
    <source>
        <strain evidence="1 2">PNA 200-10</strain>
    </source>
</reference>
<dbReference type="AlphaFoldDB" id="A0A2V2BRZ6"/>
<dbReference type="EMBL" id="QGHF01000001">
    <property type="protein sequence ID" value="PWL00372.1"/>
    <property type="molecule type" value="Genomic_DNA"/>
</dbReference>
<sequence>MSWLTVQNVNMRTCREISESTSGNFSQCSIKRVFQPVRQGLIVCISIDF</sequence>
<evidence type="ECO:0000313" key="2">
    <source>
        <dbReference type="Proteomes" id="UP000245981"/>
    </source>
</evidence>
<dbReference type="Proteomes" id="UP000245981">
    <property type="component" value="Unassembled WGS sequence"/>
</dbReference>